<accession>A0AAN8T0Z7</accession>
<name>A0AAN8T0Z7_SOLBU</name>
<gene>
    <name evidence="1" type="ORF">RDI58_021844</name>
</gene>
<dbReference type="EMBL" id="JBANQN010000009">
    <property type="protein sequence ID" value="KAK6779660.1"/>
    <property type="molecule type" value="Genomic_DNA"/>
</dbReference>
<proteinExistence type="predicted"/>
<dbReference type="Proteomes" id="UP001371456">
    <property type="component" value="Unassembled WGS sequence"/>
</dbReference>
<keyword evidence="2" id="KW-1185">Reference proteome</keyword>
<comment type="caution">
    <text evidence="1">The sequence shown here is derived from an EMBL/GenBank/DDBJ whole genome shotgun (WGS) entry which is preliminary data.</text>
</comment>
<sequence>MSSIFILKLLLKLNFKPNFLTLIGKLIFGTLLVKKGLDIS</sequence>
<organism evidence="1 2">
    <name type="scientific">Solanum bulbocastanum</name>
    <name type="common">Wild potato</name>
    <dbReference type="NCBI Taxonomy" id="147425"/>
    <lineage>
        <taxon>Eukaryota</taxon>
        <taxon>Viridiplantae</taxon>
        <taxon>Streptophyta</taxon>
        <taxon>Embryophyta</taxon>
        <taxon>Tracheophyta</taxon>
        <taxon>Spermatophyta</taxon>
        <taxon>Magnoliopsida</taxon>
        <taxon>eudicotyledons</taxon>
        <taxon>Gunneridae</taxon>
        <taxon>Pentapetalae</taxon>
        <taxon>asterids</taxon>
        <taxon>lamiids</taxon>
        <taxon>Solanales</taxon>
        <taxon>Solanaceae</taxon>
        <taxon>Solanoideae</taxon>
        <taxon>Solaneae</taxon>
        <taxon>Solanum</taxon>
    </lineage>
</organism>
<reference evidence="1 2" key="1">
    <citation type="submission" date="2024-02" db="EMBL/GenBank/DDBJ databases">
        <title>de novo genome assembly of Solanum bulbocastanum strain 11H21.</title>
        <authorList>
            <person name="Hosaka A.J."/>
        </authorList>
    </citation>
    <scope>NUCLEOTIDE SEQUENCE [LARGE SCALE GENOMIC DNA]</scope>
    <source>
        <tissue evidence="1">Young leaves</tissue>
    </source>
</reference>
<protein>
    <submittedName>
        <fullName evidence="1">Uncharacterized protein</fullName>
    </submittedName>
</protein>
<evidence type="ECO:0000313" key="2">
    <source>
        <dbReference type="Proteomes" id="UP001371456"/>
    </source>
</evidence>
<dbReference type="AlphaFoldDB" id="A0AAN8T0Z7"/>
<evidence type="ECO:0000313" key="1">
    <source>
        <dbReference type="EMBL" id="KAK6779660.1"/>
    </source>
</evidence>